<evidence type="ECO:0008006" key="4">
    <source>
        <dbReference type="Google" id="ProtNLM"/>
    </source>
</evidence>
<dbReference type="HOGENOM" id="CLU_041927_0_0_1"/>
<feature type="compositionally biased region" description="Polar residues" evidence="1">
    <location>
        <begin position="359"/>
        <end position="374"/>
    </location>
</feature>
<evidence type="ECO:0000313" key="3">
    <source>
        <dbReference type="Proteomes" id="UP000028045"/>
    </source>
</evidence>
<organism evidence="2 3">
    <name type="scientific">Stachybotrys chartarum (strain CBS 109288 / IBT 7711)</name>
    <name type="common">Toxic black mold</name>
    <name type="synonym">Stilbospora chartarum</name>
    <dbReference type="NCBI Taxonomy" id="1280523"/>
    <lineage>
        <taxon>Eukaryota</taxon>
        <taxon>Fungi</taxon>
        <taxon>Dikarya</taxon>
        <taxon>Ascomycota</taxon>
        <taxon>Pezizomycotina</taxon>
        <taxon>Sordariomycetes</taxon>
        <taxon>Hypocreomycetidae</taxon>
        <taxon>Hypocreales</taxon>
        <taxon>Stachybotryaceae</taxon>
        <taxon>Stachybotrys</taxon>
    </lineage>
</organism>
<accession>A0A084ATU7</accession>
<feature type="compositionally biased region" description="Low complexity" evidence="1">
    <location>
        <begin position="246"/>
        <end position="258"/>
    </location>
</feature>
<feature type="compositionally biased region" description="Basic and acidic residues" evidence="1">
    <location>
        <begin position="305"/>
        <end position="316"/>
    </location>
</feature>
<evidence type="ECO:0000313" key="2">
    <source>
        <dbReference type="EMBL" id="KEY68726.1"/>
    </source>
</evidence>
<reference evidence="2 3" key="1">
    <citation type="journal article" date="2014" name="BMC Genomics">
        <title>Comparative genome sequencing reveals chemotype-specific gene clusters in the toxigenic black mold Stachybotrys.</title>
        <authorList>
            <person name="Semeiks J."/>
            <person name="Borek D."/>
            <person name="Otwinowski Z."/>
            <person name="Grishin N.V."/>
        </authorList>
    </citation>
    <scope>NUCLEOTIDE SEQUENCE [LARGE SCALE GENOMIC DNA]</scope>
    <source>
        <strain evidence="3">CBS 109288 / IBT 7711</strain>
    </source>
</reference>
<dbReference type="EMBL" id="KL648566">
    <property type="protein sequence ID" value="KEY68726.1"/>
    <property type="molecule type" value="Genomic_DNA"/>
</dbReference>
<dbReference type="OrthoDB" id="5424234at2759"/>
<feature type="compositionally biased region" description="Polar residues" evidence="1">
    <location>
        <begin position="290"/>
        <end position="302"/>
    </location>
</feature>
<feature type="region of interest" description="Disordered" evidence="1">
    <location>
        <begin position="91"/>
        <end position="393"/>
    </location>
</feature>
<dbReference type="Proteomes" id="UP000028045">
    <property type="component" value="Unassembled WGS sequence"/>
</dbReference>
<evidence type="ECO:0000256" key="1">
    <source>
        <dbReference type="SAM" id="MobiDB-lite"/>
    </source>
</evidence>
<name>A0A084ATU7_STACB</name>
<protein>
    <recommendedName>
        <fullName evidence="4">Nitrogen regulatory protein areA GATA-like domain-containing protein</fullName>
    </recommendedName>
</protein>
<feature type="compositionally biased region" description="Polar residues" evidence="1">
    <location>
        <begin position="197"/>
        <end position="216"/>
    </location>
</feature>
<feature type="compositionally biased region" description="Polar residues" evidence="1">
    <location>
        <begin position="133"/>
        <end position="143"/>
    </location>
</feature>
<gene>
    <name evidence="2" type="ORF">S7711_00598</name>
</gene>
<feature type="compositionally biased region" description="Low complexity" evidence="1">
    <location>
        <begin position="265"/>
        <end position="278"/>
    </location>
</feature>
<sequence>MDPSMPMILPKGIVVNTKDVYQDVANHRVIPMDQIRKYWHVYTTTNKKLQDPTACRLENFWWHVWGSDRRRLSGRTLARLYEDISTGPTFVPLRGPPNRWEGPDIPPSLLKSFVPQQEHGKDDEPSPIPVPKASSSAKLNSGLKSMSSSASKPPPAHPILKKSRGPSSSGPRPTARFVSPHESANEDDQDDGKDSDIVSSGSTVTPLSEMRPSTMSPAKKKHPVGSRKFVVSAVASKRRPLLARRQSSQSSNHTTNSTGLDGGNRDAASSGSSRNSSAPKVSSEVPEAISKTQFQLPSQAALSDSPDRHRLSERAAGKRPAIQRRMTPDASKLPKPFVIQESSPPPVQQVESPRLLSPMHQSKSLVNLPSNSRPLSPGEPSRPFDRPSVLTRSETDRPVVTVAPTMVRSHSYNRSEQPSDRSYGSMRRQGLFTGATASTTNIAAQGTIIDQSGLGSLPVPDAFGKYYDDDLRRTSSTNILDSRMMTPTQPKSTVNVPLARTRSQLTLLLEREKARNGDKTRY</sequence>
<keyword evidence="3" id="KW-1185">Reference proteome</keyword>
<proteinExistence type="predicted"/>
<dbReference type="AlphaFoldDB" id="A0A084ATU7"/>